<feature type="transmembrane region" description="Helical" evidence="1">
    <location>
        <begin position="49"/>
        <end position="68"/>
    </location>
</feature>
<reference evidence="2" key="1">
    <citation type="journal article" date="2016" name="Nat. Genet.">
        <title>A high-quality carrot genome assembly provides new insights into carotenoid accumulation and asterid genome evolution.</title>
        <authorList>
            <person name="Iorizzo M."/>
            <person name="Ellison S."/>
            <person name="Senalik D."/>
            <person name="Zeng P."/>
            <person name="Satapoomin P."/>
            <person name="Huang J."/>
            <person name="Bowman M."/>
            <person name="Iovene M."/>
            <person name="Sanseverino W."/>
            <person name="Cavagnaro P."/>
            <person name="Yildiz M."/>
            <person name="Macko-Podgorni A."/>
            <person name="Moranska E."/>
            <person name="Grzebelus E."/>
            <person name="Grzebelus D."/>
            <person name="Ashrafi H."/>
            <person name="Zheng Z."/>
            <person name="Cheng S."/>
            <person name="Spooner D."/>
            <person name="Van Deynze A."/>
            <person name="Simon P."/>
        </authorList>
    </citation>
    <scope>NUCLEOTIDE SEQUENCE</scope>
    <source>
        <tissue evidence="2">Leaf</tissue>
    </source>
</reference>
<sequence>MIYRKWSMLTGTIAVTGGAAASVFVADLLFFRSSDYIASGKNCNCFERTIFICLIAFSIRGLTCGLFTKPEPRKVETIAATR</sequence>
<keyword evidence="1" id="KW-0812">Transmembrane</keyword>
<reference evidence="2" key="2">
    <citation type="submission" date="2022-03" db="EMBL/GenBank/DDBJ databases">
        <title>Draft title - Genomic analysis of global carrot germplasm unveils the trajectory of domestication and the origin of high carotenoid orange carrot.</title>
        <authorList>
            <person name="Iorizzo M."/>
            <person name="Ellison S."/>
            <person name="Senalik D."/>
            <person name="Macko-Podgorni A."/>
            <person name="Grzebelus D."/>
            <person name="Bostan H."/>
            <person name="Rolling W."/>
            <person name="Curaba J."/>
            <person name="Simon P."/>
        </authorList>
    </citation>
    <scope>NUCLEOTIDE SEQUENCE</scope>
    <source>
        <tissue evidence="2">Leaf</tissue>
    </source>
</reference>
<protein>
    <submittedName>
        <fullName evidence="2">Uncharacterized protein</fullName>
    </submittedName>
</protein>
<keyword evidence="3" id="KW-1185">Reference proteome</keyword>
<name>A0AAF0XM17_DAUCS</name>
<keyword evidence="1" id="KW-1133">Transmembrane helix</keyword>
<keyword evidence="1" id="KW-0472">Membrane</keyword>
<evidence type="ECO:0000313" key="3">
    <source>
        <dbReference type="Proteomes" id="UP000077755"/>
    </source>
</evidence>
<gene>
    <name evidence="2" type="ORF">DCAR_0728994</name>
</gene>
<dbReference type="Proteomes" id="UP000077755">
    <property type="component" value="Chromosome 7"/>
</dbReference>
<organism evidence="2 3">
    <name type="scientific">Daucus carota subsp. sativus</name>
    <name type="common">Carrot</name>
    <dbReference type="NCBI Taxonomy" id="79200"/>
    <lineage>
        <taxon>Eukaryota</taxon>
        <taxon>Viridiplantae</taxon>
        <taxon>Streptophyta</taxon>
        <taxon>Embryophyta</taxon>
        <taxon>Tracheophyta</taxon>
        <taxon>Spermatophyta</taxon>
        <taxon>Magnoliopsida</taxon>
        <taxon>eudicotyledons</taxon>
        <taxon>Gunneridae</taxon>
        <taxon>Pentapetalae</taxon>
        <taxon>asterids</taxon>
        <taxon>campanulids</taxon>
        <taxon>Apiales</taxon>
        <taxon>Apiaceae</taxon>
        <taxon>Apioideae</taxon>
        <taxon>Scandiceae</taxon>
        <taxon>Daucinae</taxon>
        <taxon>Daucus</taxon>
        <taxon>Daucus sect. Daucus</taxon>
    </lineage>
</organism>
<proteinExistence type="predicted"/>
<dbReference type="EMBL" id="CP093349">
    <property type="protein sequence ID" value="WOH09537.1"/>
    <property type="molecule type" value="Genomic_DNA"/>
</dbReference>
<evidence type="ECO:0000313" key="2">
    <source>
        <dbReference type="EMBL" id="WOH09537.1"/>
    </source>
</evidence>
<evidence type="ECO:0000256" key="1">
    <source>
        <dbReference type="SAM" id="Phobius"/>
    </source>
</evidence>
<accession>A0AAF0XM17</accession>
<dbReference type="AlphaFoldDB" id="A0AAF0XM17"/>